<feature type="domain" description="PI-PLC Y-box" evidence="9">
    <location>
        <begin position="587"/>
        <end position="683"/>
    </location>
</feature>
<feature type="domain" description="EF-hand" evidence="10">
    <location>
        <begin position="246"/>
        <end position="281"/>
    </location>
</feature>
<dbReference type="PANTHER" id="PTHR10336">
    <property type="entry name" value="PHOSPHOINOSITIDE-SPECIFIC PHOSPHOLIPASE C FAMILY PROTEIN"/>
    <property type="match status" value="1"/>
</dbReference>
<dbReference type="InterPro" id="IPR018247">
    <property type="entry name" value="EF_Hand_1_Ca_BS"/>
</dbReference>
<gene>
    <name evidence="11" type="ORF">RS030_193016</name>
</gene>
<dbReference type="Gene3D" id="2.60.40.150">
    <property type="entry name" value="C2 domain"/>
    <property type="match status" value="1"/>
</dbReference>
<dbReference type="Pfam" id="PF00387">
    <property type="entry name" value="PI-PLC-Y"/>
    <property type="match status" value="1"/>
</dbReference>
<evidence type="ECO:0000256" key="4">
    <source>
        <dbReference type="ARBA" id="ARBA00022963"/>
    </source>
</evidence>
<evidence type="ECO:0000313" key="11">
    <source>
        <dbReference type="EMBL" id="KAK6589905.1"/>
    </source>
</evidence>
<dbReference type="AlphaFoldDB" id="A0AAV9XYQ9"/>
<dbReference type="SMART" id="SM00054">
    <property type="entry name" value="EFh"/>
    <property type="match status" value="2"/>
</dbReference>
<evidence type="ECO:0000256" key="5">
    <source>
        <dbReference type="ARBA" id="ARBA00023098"/>
    </source>
</evidence>
<evidence type="ECO:0000256" key="3">
    <source>
        <dbReference type="ARBA" id="ARBA00022837"/>
    </source>
</evidence>
<dbReference type="PROSITE" id="PS00018">
    <property type="entry name" value="EF_HAND_1"/>
    <property type="match status" value="2"/>
</dbReference>
<dbReference type="SMART" id="SM00239">
    <property type="entry name" value="C2"/>
    <property type="match status" value="1"/>
</dbReference>
<evidence type="ECO:0000256" key="6">
    <source>
        <dbReference type="ARBA" id="ARBA00023224"/>
    </source>
</evidence>
<dbReference type="Proteomes" id="UP001311799">
    <property type="component" value="Unassembled WGS sequence"/>
</dbReference>
<dbReference type="PROSITE" id="PS50004">
    <property type="entry name" value="C2"/>
    <property type="match status" value="1"/>
</dbReference>
<dbReference type="Gene3D" id="1.10.238.10">
    <property type="entry name" value="EF-hand"/>
    <property type="match status" value="2"/>
</dbReference>
<dbReference type="InterPro" id="IPR002048">
    <property type="entry name" value="EF_hand_dom"/>
</dbReference>
<dbReference type="PROSITE" id="PS50222">
    <property type="entry name" value="EF_HAND_2"/>
    <property type="match status" value="2"/>
</dbReference>
<keyword evidence="2 7" id="KW-0378">Hydrolase</keyword>
<dbReference type="InterPro" id="IPR001192">
    <property type="entry name" value="PI-PLC_fam"/>
</dbReference>
<dbReference type="CDD" id="cd00275">
    <property type="entry name" value="C2_PLC_like"/>
    <property type="match status" value="1"/>
</dbReference>
<keyword evidence="5 7" id="KW-0443">Lipid metabolism</keyword>
<proteinExistence type="predicted"/>
<organism evidence="11 12">
    <name type="scientific">Cryptosporidium xiaoi</name>
    <dbReference type="NCBI Taxonomy" id="659607"/>
    <lineage>
        <taxon>Eukaryota</taxon>
        <taxon>Sar</taxon>
        <taxon>Alveolata</taxon>
        <taxon>Apicomplexa</taxon>
        <taxon>Conoidasida</taxon>
        <taxon>Coccidia</taxon>
        <taxon>Eucoccidiorida</taxon>
        <taxon>Eimeriorina</taxon>
        <taxon>Cryptosporidiidae</taxon>
        <taxon>Cryptosporidium</taxon>
    </lineage>
</organism>
<name>A0AAV9XYQ9_9CRYT</name>
<dbReference type="GO" id="GO:0016042">
    <property type="term" value="P:lipid catabolic process"/>
    <property type="evidence" value="ECO:0007669"/>
    <property type="project" value="UniProtKB-KW"/>
</dbReference>
<dbReference type="EC" id="3.1.4.11" evidence="1 7"/>
<evidence type="ECO:0000256" key="7">
    <source>
        <dbReference type="RuleBase" id="RU361133"/>
    </source>
</evidence>
<reference evidence="11 12" key="1">
    <citation type="submission" date="2023-10" db="EMBL/GenBank/DDBJ databases">
        <title>Comparative genomics analysis reveals potential genetic determinants of host preference in Cryptosporidium xiaoi.</title>
        <authorList>
            <person name="Xiao L."/>
            <person name="Li J."/>
        </authorList>
    </citation>
    <scope>NUCLEOTIDE SEQUENCE [LARGE SCALE GENOMIC DNA]</scope>
    <source>
        <strain evidence="11 12">52996</strain>
    </source>
</reference>
<keyword evidence="6" id="KW-0807">Transducer</keyword>
<dbReference type="Gene3D" id="2.30.29.30">
    <property type="entry name" value="Pleckstrin-homology domain (PH domain)/Phosphotyrosine-binding domain (PTB)"/>
    <property type="match status" value="1"/>
</dbReference>
<dbReference type="Pfam" id="PF13499">
    <property type="entry name" value="EF-hand_7"/>
    <property type="match status" value="1"/>
</dbReference>
<dbReference type="GO" id="GO:0048015">
    <property type="term" value="P:phosphatidylinositol-mediated signaling"/>
    <property type="evidence" value="ECO:0007669"/>
    <property type="project" value="TreeGrafter"/>
</dbReference>
<dbReference type="SUPFAM" id="SSF51695">
    <property type="entry name" value="PLC-like phosphodiesterases"/>
    <property type="match status" value="1"/>
</dbReference>
<dbReference type="PANTHER" id="PTHR10336:SF36">
    <property type="entry name" value="1-PHOSPHATIDYLINOSITOL 4,5-BISPHOSPHATE PHOSPHODIESTERASE BETA-4"/>
    <property type="match status" value="1"/>
</dbReference>
<evidence type="ECO:0000259" key="10">
    <source>
        <dbReference type="PROSITE" id="PS50222"/>
    </source>
</evidence>
<dbReference type="InterPro" id="IPR011992">
    <property type="entry name" value="EF-hand-dom_pair"/>
</dbReference>
<evidence type="ECO:0000256" key="2">
    <source>
        <dbReference type="ARBA" id="ARBA00022801"/>
    </source>
</evidence>
<protein>
    <recommendedName>
        <fullName evidence="1 7">Phosphoinositide phospholipase C</fullName>
        <ecNumber evidence="1 7">3.1.4.11</ecNumber>
    </recommendedName>
</protein>
<dbReference type="SMART" id="SM00148">
    <property type="entry name" value="PLCXc"/>
    <property type="match status" value="1"/>
</dbReference>
<dbReference type="SUPFAM" id="SSF50729">
    <property type="entry name" value="PH domain-like"/>
    <property type="match status" value="1"/>
</dbReference>
<dbReference type="GO" id="GO:0004435">
    <property type="term" value="F:phosphatidylinositol-4,5-bisphosphate phospholipase C activity"/>
    <property type="evidence" value="ECO:0007669"/>
    <property type="project" value="UniProtKB-EC"/>
</dbReference>
<evidence type="ECO:0000313" key="12">
    <source>
        <dbReference type="Proteomes" id="UP001311799"/>
    </source>
</evidence>
<feature type="domain" description="EF-hand" evidence="10">
    <location>
        <begin position="210"/>
        <end position="245"/>
    </location>
</feature>
<comment type="caution">
    <text evidence="11">The sequence shown here is derived from an EMBL/GenBank/DDBJ whole genome shotgun (WGS) entry which is preliminary data.</text>
</comment>
<dbReference type="GO" id="GO:0051209">
    <property type="term" value="P:release of sequestered calcium ion into cytosol"/>
    <property type="evidence" value="ECO:0007669"/>
    <property type="project" value="TreeGrafter"/>
</dbReference>
<feature type="domain" description="C2" evidence="8">
    <location>
        <begin position="689"/>
        <end position="830"/>
    </location>
</feature>
<accession>A0AAV9XYQ9</accession>
<dbReference type="PROSITE" id="PS50008">
    <property type="entry name" value="PIPLC_Y_DOMAIN"/>
    <property type="match status" value="1"/>
</dbReference>
<dbReference type="GO" id="GO:0005509">
    <property type="term" value="F:calcium ion binding"/>
    <property type="evidence" value="ECO:0007669"/>
    <property type="project" value="InterPro"/>
</dbReference>
<keyword evidence="4 7" id="KW-0442">Lipid degradation</keyword>
<dbReference type="SMART" id="SM00149">
    <property type="entry name" value="PLCYc"/>
    <property type="match status" value="1"/>
</dbReference>
<dbReference type="InterPro" id="IPR000008">
    <property type="entry name" value="C2_dom"/>
</dbReference>
<dbReference type="InterPro" id="IPR000909">
    <property type="entry name" value="PLipase_C_PInositol-sp_X_dom"/>
</dbReference>
<evidence type="ECO:0000259" key="9">
    <source>
        <dbReference type="PROSITE" id="PS50008"/>
    </source>
</evidence>
<dbReference type="SUPFAM" id="SSF49562">
    <property type="entry name" value="C2 domain (Calcium/lipid-binding domain, CaLB)"/>
    <property type="match status" value="1"/>
</dbReference>
<dbReference type="InterPro" id="IPR001711">
    <property type="entry name" value="PLipase_C_Pinositol-sp_Y"/>
</dbReference>
<dbReference type="SUPFAM" id="SSF47473">
    <property type="entry name" value="EF-hand"/>
    <property type="match status" value="1"/>
</dbReference>
<keyword evidence="3" id="KW-0106">Calcium</keyword>
<dbReference type="Gene3D" id="3.20.20.190">
    <property type="entry name" value="Phosphatidylinositol (PI) phosphodiesterase"/>
    <property type="match status" value="1"/>
</dbReference>
<dbReference type="InterPro" id="IPR035892">
    <property type="entry name" value="C2_domain_sf"/>
</dbReference>
<comment type="catalytic activity">
    <reaction evidence="7">
        <text>a 1,2-diacyl-sn-glycero-3-phospho-(1D-myo-inositol-4,5-bisphosphate) + H2O = 1D-myo-inositol 1,4,5-trisphosphate + a 1,2-diacyl-sn-glycerol + H(+)</text>
        <dbReference type="Rhea" id="RHEA:33179"/>
        <dbReference type="ChEBI" id="CHEBI:15377"/>
        <dbReference type="ChEBI" id="CHEBI:15378"/>
        <dbReference type="ChEBI" id="CHEBI:17815"/>
        <dbReference type="ChEBI" id="CHEBI:58456"/>
        <dbReference type="ChEBI" id="CHEBI:203600"/>
        <dbReference type="EC" id="3.1.4.11"/>
    </reaction>
</comment>
<dbReference type="PROSITE" id="PS50007">
    <property type="entry name" value="PIPLC_X_DOMAIN"/>
    <property type="match status" value="1"/>
</dbReference>
<dbReference type="CDD" id="cd08558">
    <property type="entry name" value="PI-PLCc_eukaryota"/>
    <property type="match status" value="1"/>
</dbReference>
<evidence type="ECO:0000256" key="1">
    <source>
        <dbReference type="ARBA" id="ARBA00012368"/>
    </source>
</evidence>
<dbReference type="Pfam" id="PF00168">
    <property type="entry name" value="C2"/>
    <property type="match status" value="1"/>
</dbReference>
<dbReference type="InterPro" id="IPR011993">
    <property type="entry name" value="PH-like_dom_sf"/>
</dbReference>
<dbReference type="InterPro" id="IPR017946">
    <property type="entry name" value="PLC-like_Pdiesterase_TIM-brl"/>
</dbReference>
<dbReference type="PRINTS" id="PR00390">
    <property type="entry name" value="PHPHLIPASEC"/>
</dbReference>
<sequence>MYKPLQNNNVEINVDKLLGNHDLSEYVISIRRFNEIVNKLNIIVSERLMEILYQVDVDLALEVCKNGSYLNKYPRLSFTKKRFSRYNFEIDLDSGSLKWHQKKSKISCTGRKTNIQKLYFNDVSHILPGSDSDFWRRMRSNKNIDINSNLGIELVVIGSRNRNLRLLCTNKEEWRIWMVGLLVSHALAKREKLVSKYKGESSIVDAKQFYTHDYIRRQWELSDLDNSGSINFSEFMRLFKRLQMPVSKEYAHSLFCEYDRDDNDALDYTEFRSLLTQLLILPELHELFEEYKDPQTNVMPIDQFRNFLIDVQGMDPSKKLEALVNAVQSMKEPFIERGGITEIGFNILMSSEFNSAFDPLKRDVYQSMDEPISHYWIASSHNTYLTGDQLTSKSEIGQYISVLLQGCRCVELDVWNGSDGSPIIYHGHTLTSKVYFEDVMRACKDYAFQTSPYPIILSLEMHTSDKQREKVAEIILKVLGDSLYTTPENSTDRIPSPNELKYKFLVKAKIPREDNSIFNSKLNITYDDEEVENDETDPDLVETDIDKQIVSSFKKNCEYDYKNNINKRLYSSLISLPGNAIQLSNFENRRRMSIGSLVETKFLRFAKESSANLAKFHQDHLSRVYPSGTRISSSNYNPLIPWSYGAQIVALNYQAVGTALLLNVGRFRENGGFRSGYVLKPKLCLKKCKDGRVFDPMNPLETLELFDIPPLRISIQILSAHQLPDYMSQYSRGIPGIICGSKLSPYITISVFGGPREEYKSYKTPPVENNGFNPKWENLAPFTFNVLCPEISIINFEVKSSDYIQSEFIAAASIPVSCLRPGIRWIQLFDTNFIDLQCCGILASISITAELPKTYMISSISTGNSNSSVMIETLQQFKGIKF</sequence>
<dbReference type="CDD" id="cd15898">
    <property type="entry name" value="EFh_PI-PLC"/>
    <property type="match status" value="1"/>
</dbReference>
<evidence type="ECO:0000259" key="8">
    <source>
        <dbReference type="PROSITE" id="PS50004"/>
    </source>
</evidence>
<dbReference type="EMBL" id="JAWDEY010000010">
    <property type="protein sequence ID" value="KAK6589905.1"/>
    <property type="molecule type" value="Genomic_DNA"/>
</dbReference>
<keyword evidence="12" id="KW-1185">Reference proteome</keyword>
<dbReference type="Pfam" id="PF00388">
    <property type="entry name" value="PI-PLC-X"/>
    <property type="match status" value="1"/>
</dbReference>